<dbReference type="EMBL" id="AGZR01000005">
    <property type="protein sequence ID" value="EPD33041.1"/>
    <property type="molecule type" value="Genomic_DNA"/>
</dbReference>
<keyword evidence="2" id="KW-1185">Reference proteome</keyword>
<dbReference type="AlphaFoldDB" id="S2W1K1"/>
<comment type="caution">
    <text evidence="1">The sequence shown here is derived from an EMBL/GenBank/DDBJ whole genome shotgun (WGS) entry which is preliminary data.</text>
</comment>
<accession>S2W1K1</accession>
<dbReference type="STRING" id="883161.HMPREF9306_00570"/>
<sequence>MPQVRAEVNFGMLTDWEGGEFAPIERREAEIEAMLSELEGLLK</sequence>
<gene>
    <name evidence="1" type="ORF">HMPREF9306_00570</name>
</gene>
<dbReference type="HOGENOM" id="CLU_3238121_0_0_11"/>
<name>S2W1K1_9ACTN</name>
<dbReference type="RefSeq" id="WP_016455416.1">
    <property type="nucleotide sequence ID" value="NZ_KE150269.1"/>
</dbReference>
<organism evidence="1 2">
    <name type="scientific">Propionimicrobium lymphophilum ACS-093-V-SCH5</name>
    <dbReference type="NCBI Taxonomy" id="883161"/>
    <lineage>
        <taxon>Bacteria</taxon>
        <taxon>Bacillati</taxon>
        <taxon>Actinomycetota</taxon>
        <taxon>Actinomycetes</taxon>
        <taxon>Propionibacteriales</taxon>
        <taxon>Propionibacteriaceae</taxon>
        <taxon>Propionimicrobium</taxon>
    </lineage>
</organism>
<protein>
    <submittedName>
        <fullName evidence="1">Uncharacterized protein</fullName>
    </submittedName>
</protein>
<proteinExistence type="predicted"/>
<evidence type="ECO:0000313" key="1">
    <source>
        <dbReference type="EMBL" id="EPD33041.1"/>
    </source>
</evidence>
<reference evidence="1 2" key="1">
    <citation type="submission" date="2013-04" db="EMBL/GenBank/DDBJ databases">
        <title>The Genome Sequence of Propionimicrobium lymphophilum ACS-093-V-SCH5.</title>
        <authorList>
            <consortium name="The Broad Institute Genomics Platform"/>
            <person name="Earl A."/>
            <person name="Ward D."/>
            <person name="Feldgarden M."/>
            <person name="Gevers D."/>
            <person name="Saerens B."/>
            <person name="Vaneechoutte M."/>
            <person name="Walker B."/>
            <person name="Young S."/>
            <person name="Zeng Q."/>
            <person name="Gargeya S."/>
            <person name="Fitzgerald M."/>
            <person name="Haas B."/>
            <person name="Abouelleil A."/>
            <person name="Allen A.W."/>
            <person name="Alvarado L."/>
            <person name="Arachchi H.M."/>
            <person name="Berlin A.M."/>
            <person name="Chapman S.B."/>
            <person name="Gainer-Dewar J."/>
            <person name="Goldberg J."/>
            <person name="Griggs A."/>
            <person name="Gujja S."/>
            <person name="Hansen M."/>
            <person name="Howarth C."/>
            <person name="Imamovic A."/>
            <person name="Ireland A."/>
            <person name="Larimer J."/>
            <person name="McCowan C."/>
            <person name="Murphy C."/>
            <person name="Pearson M."/>
            <person name="Poon T.W."/>
            <person name="Priest M."/>
            <person name="Roberts A."/>
            <person name="Saif S."/>
            <person name="Shea T."/>
            <person name="Sisk P."/>
            <person name="Sykes S."/>
            <person name="Wortman J."/>
            <person name="Nusbaum C."/>
            <person name="Birren B."/>
        </authorList>
    </citation>
    <scope>NUCLEOTIDE SEQUENCE [LARGE SCALE GENOMIC DNA]</scope>
    <source>
        <strain evidence="1 2">ACS-093-V-SCH5</strain>
    </source>
</reference>
<dbReference type="Proteomes" id="UP000014417">
    <property type="component" value="Unassembled WGS sequence"/>
</dbReference>
<evidence type="ECO:0000313" key="2">
    <source>
        <dbReference type="Proteomes" id="UP000014417"/>
    </source>
</evidence>